<dbReference type="Pfam" id="PF13411">
    <property type="entry name" value="MerR_1"/>
    <property type="match status" value="1"/>
</dbReference>
<dbReference type="AlphaFoldDB" id="A0A916XMB2"/>
<dbReference type="InterPro" id="IPR047057">
    <property type="entry name" value="MerR_fam"/>
</dbReference>
<organism evidence="4 5">
    <name type="scientific">Chelatococcus reniformis</name>
    <dbReference type="NCBI Taxonomy" id="1494448"/>
    <lineage>
        <taxon>Bacteria</taxon>
        <taxon>Pseudomonadati</taxon>
        <taxon>Pseudomonadota</taxon>
        <taxon>Alphaproteobacteria</taxon>
        <taxon>Hyphomicrobiales</taxon>
        <taxon>Chelatococcaceae</taxon>
        <taxon>Chelatococcus</taxon>
    </lineage>
</organism>
<name>A0A916XMB2_9HYPH</name>
<accession>A0A916XMB2</accession>
<protein>
    <recommendedName>
        <fullName evidence="3">HTH merR-type domain-containing protein</fullName>
    </recommendedName>
</protein>
<dbReference type="PANTHER" id="PTHR30204">
    <property type="entry name" value="REDOX-CYCLING DRUG-SENSING TRANSCRIPTIONAL ACTIVATOR SOXR"/>
    <property type="match status" value="1"/>
</dbReference>
<evidence type="ECO:0000259" key="3">
    <source>
        <dbReference type="PROSITE" id="PS50937"/>
    </source>
</evidence>
<reference evidence="4" key="2">
    <citation type="submission" date="2020-09" db="EMBL/GenBank/DDBJ databases">
        <authorList>
            <person name="Sun Q."/>
            <person name="Zhou Y."/>
        </authorList>
    </citation>
    <scope>NUCLEOTIDE SEQUENCE</scope>
    <source>
        <strain evidence="4">CGMCC 1.12919</strain>
    </source>
</reference>
<dbReference type="InterPro" id="IPR009061">
    <property type="entry name" value="DNA-bd_dom_put_sf"/>
</dbReference>
<feature type="region of interest" description="Disordered" evidence="2">
    <location>
        <begin position="117"/>
        <end position="142"/>
    </location>
</feature>
<proteinExistence type="predicted"/>
<dbReference type="SUPFAM" id="SSF52540">
    <property type="entry name" value="P-loop containing nucleoside triphosphate hydrolases"/>
    <property type="match status" value="1"/>
</dbReference>
<gene>
    <name evidence="4" type="ORF">GCM10010994_50120</name>
</gene>
<dbReference type="Gene3D" id="1.10.1660.10">
    <property type="match status" value="1"/>
</dbReference>
<feature type="domain" description="HTH merR-type" evidence="3">
    <location>
        <begin position="11"/>
        <end position="75"/>
    </location>
</feature>
<reference evidence="4" key="1">
    <citation type="journal article" date="2014" name="Int. J. Syst. Evol. Microbiol.">
        <title>Complete genome sequence of Corynebacterium casei LMG S-19264T (=DSM 44701T), isolated from a smear-ripened cheese.</title>
        <authorList>
            <consortium name="US DOE Joint Genome Institute (JGI-PGF)"/>
            <person name="Walter F."/>
            <person name="Albersmeier A."/>
            <person name="Kalinowski J."/>
            <person name="Ruckert C."/>
        </authorList>
    </citation>
    <scope>NUCLEOTIDE SEQUENCE</scope>
    <source>
        <strain evidence="4">CGMCC 1.12919</strain>
    </source>
</reference>
<dbReference type="GO" id="GO:0003677">
    <property type="term" value="F:DNA binding"/>
    <property type="evidence" value="ECO:0007669"/>
    <property type="project" value="UniProtKB-KW"/>
</dbReference>
<evidence type="ECO:0000313" key="4">
    <source>
        <dbReference type="EMBL" id="GGC86200.1"/>
    </source>
</evidence>
<dbReference type="Gene3D" id="3.40.50.300">
    <property type="entry name" value="P-loop containing nucleotide triphosphate hydrolases"/>
    <property type="match status" value="1"/>
</dbReference>
<sequence length="363" mass="38289">MRASAPFLGPSEAAERLGISVKALRIYEQHGLVTPLRTSAGWRAYGPDDMGRAADVALLRGLGFSLAQVAQALKGDRRHLGPALAAHQAALEERIRHVVDTVEKVRRLRADLLRGPSSATGEDAVRSGGVGARHPGRMSAAASGATPASAVGARASFALPWPWGGERFELRVIRPLNYIVGPLGSGKTRLAMRIAEMLPDAAFLGLERMADGTAAARARLKADPALMARVQRALTSIVENGGTASDGLLVLIVGLEAERPAILVVDMVEHGLDHATQEALAAHLRRRGSRARPLFLMTRSCAILDLAAVGADEAIILCPANHGPPMHVAPRPGAEGYEAVATCLAMPAVRARTEGVIAWRPVP</sequence>
<comment type="caution">
    <text evidence="4">The sequence shown here is derived from an EMBL/GenBank/DDBJ whole genome shotgun (WGS) entry which is preliminary data.</text>
</comment>
<dbReference type="GO" id="GO:0003700">
    <property type="term" value="F:DNA-binding transcription factor activity"/>
    <property type="evidence" value="ECO:0007669"/>
    <property type="project" value="InterPro"/>
</dbReference>
<dbReference type="SMART" id="SM00422">
    <property type="entry name" value="HTH_MERR"/>
    <property type="match status" value="1"/>
</dbReference>
<dbReference type="CDD" id="cd00592">
    <property type="entry name" value="HTH_MerR-like"/>
    <property type="match status" value="1"/>
</dbReference>
<dbReference type="SUPFAM" id="SSF46955">
    <property type="entry name" value="Putative DNA-binding domain"/>
    <property type="match status" value="1"/>
</dbReference>
<keyword evidence="1" id="KW-0238">DNA-binding</keyword>
<dbReference type="InterPro" id="IPR027417">
    <property type="entry name" value="P-loop_NTPase"/>
</dbReference>
<dbReference type="RefSeq" id="WP_188611923.1">
    <property type="nucleotide sequence ID" value="NZ_BMGG01000010.1"/>
</dbReference>
<dbReference type="Proteomes" id="UP000637002">
    <property type="component" value="Unassembled WGS sequence"/>
</dbReference>
<dbReference type="InterPro" id="IPR000551">
    <property type="entry name" value="MerR-type_HTH_dom"/>
</dbReference>
<evidence type="ECO:0000313" key="5">
    <source>
        <dbReference type="Proteomes" id="UP000637002"/>
    </source>
</evidence>
<dbReference type="PROSITE" id="PS00552">
    <property type="entry name" value="HTH_MERR_1"/>
    <property type="match status" value="1"/>
</dbReference>
<keyword evidence="5" id="KW-1185">Reference proteome</keyword>
<dbReference type="PANTHER" id="PTHR30204:SF93">
    <property type="entry name" value="HTH MERR-TYPE DOMAIN-CONTAINING PROTEIN"/>
    <property type="match status" value="1"/>
</dbReference>
<dbReference type="EMBL" id="BMGG01000010">
    <property type="protein sequence ID" value="GGC86200.1"/>
    <property type="molecule type" value="Genomic_DNA"/>
</dbReference>
<evidence type="ECO:0000256" key="1">
    <source>
        <dbReference type="ARBA" id="ARBA00023125"/>
    </source>
</evidence>
<evidence type="ECO:0000256" key="2">
    <source>
        <dbReference type="SAM" id="MobiDB-lite"/>
    </source>
</evidence>
<dbReference type="PROSITE" id="PS50937">
    <property type="entry name" value="HTH_MERR_2"/>
    <property type="match status" value="1"/>
</dbReference>